<evidence type="ECO:0000256" key="4">
    <source>
        <dbReference type="PROSITE-ProRule" id="PRU00169"/>
    </source>
</evidence>
<dbReference type="PANTHER" id="PTHR43874">
    <property type="entry name" value="TWO-COMPONENT RESPONSE REGULATOR"/>
    <property type="match status" value="1"/>
</dbReference>
<dbReference type="Pfam" id="PF00072">
    <property type="entry name" value="Response_reg"/>
    <property type="match status" value="1"/>
</dbReference>
<keyword evidence="3" id="KW-0804">Transcription</keyword>
<dbReference type="SUPFAM" id="SSF52172">
    <property type="entry name" value="CheY-like"/>
    <property type="match status" value="1"/>
</dbReference>
<evidence type="ECO:0000256" key="1">
    <source>
        <dbReference type="ARBA" id="ARBA00023012"/>
    </source>
</evidence>
<evidence type="ECO:0000256" key="2">
    <source>
        <dbReference type="ARBA" id="ARBA00023015"/>
    </source>
</evidence>
<accession>A0AAD8KLK1</accession>
<dbReference type="Gene3D" id="3.40.50.2300">
    <property type="match status" value="1"/>
</dbReference>
<reference evidence="6" key="1">
    <citation type="journal article" date="2023" name="bioRxiv">
        <title>Improved chromosome-level genome assembly for marigold (Tagetes erecta).</title>
        <authorList>
            <person name="Jiang F."/>
            <person name="Yuan L."/>
            <person name="Wang S."/>
            <person name="Wang H."/>
            <person name="Xu D."/>
            <person name="Wang A."/>
            <person name="Fan W."/>
        </authorList>
    </citation>
    <scope>NUCLEOTIDE SEQUENCE</scope>
    <source>
        <strain evidence="6">WSJ</strain>
        <tissue evidence="6">Leaf</tissue>
    </source>
</reference>
<keyword evidence="2" id="KW-0805">Transcription regulation</keyword>
<comment type="caution">
    <text evidence="6">The sequence shown here is derived from an EMBL/GenBank/DDBJ whole genome shotgun (WGS) entry which is preliminary data.</text>
</comment>
<gene>
    <name evidence="6" type="ORF">QVD17_18624</name>
</gene>
<evidence type="ECO:0000259" key="5">
    <source>
        <dbReference type="PROSITE" id="PS50110"/>
    </source>
</evidence>
<dbReference type="EMBL" id="JAUHHV010000005">
    <property type="protein sequence ID" value="KAK1423326.1"/>
    <property type="molecule type" value="Genomic_DNA"/>
</dbReference>
<evidence type="ECO:0000256" key="3">
    <source>
        <dbReference type="ARBA" id="ARBA00023163"/>
    </source>
</evidence>
<dbReference type="GO" id="GO:0009736">
    <property type="term" value="P:cytokinin-activated signaling pathway"/>
    <property type="evidence" value="ECO:0007669"/>
    <property type="project" value="InterPro"/>
</dbReference>
<dbReference type="InterPro" id="IPR045279">
    <property type="entry name" value="ARR-like"/>
</dbReference>
<dbReference type="InterPro" id="IPR001789">
    <property type="entry name" value="Sig_transdc_resp-reg_receiver"/>
</dbReference>
<organism evidence="6 7">
    <name type="scientific">Tagetes erecta</name>
    <name type="common">African marigold</name>
    <dbReference type="NCBI Taxonomy" id="13708"/>
    <lineage>
        <taxon>Eukaryota</taxon>
        <taxon>Viridiplantae</taxon>
        <taxon>Streptophyta</taxon>
        <taxon>Embryophyta</taxon>
        <taxon>Tracheophyta</taxon>
        <taxon>Spermatophyta</taxon>
        <taxon>Magnoliopsida</taxon>
        <taxon>eudicotyledons</taxon>
        <taxon>Gunneridae</taxon>
        <taxon>Pentapetalae</taxon>
        <taxon>asterids</taxon>
        <taxon>campanulids</taxon>
        <taxon>Asterales</taxon>
        <taxon>Asteraceae</taxon>
        <taxon>Asteroideae</taxon>
        <taxon>Heliantheae alliance</taxon>
        <taxon>Tageteae</taxon>
        <taxon>Tagetes</taxon>
    </lineage>
</organism>
<keyword evidence="4" id="KW-0597">Phosphoprotein</keyword>
<dbReference type="PROSITE" id="PS50110">
    <property type="entry name" value="RESPONSE_REGULATORY"/>
    <property type="match status" value="1"/>
</dbReference>
<evidence type="ECO:0000313" key="6">
    <source>
        <dbReference type="EMBL" id="KAK1423326.1"/>
    </source>
</evidence>
<proteinExistence type="predicted"/>
<dbReference type="PANTHER" id="PTHR43874:SF67">
    <property type="entry name" value="TWO-COMPONENT RESPONSE REGULATOR ARR2"/>
    <property type="match status" value="1"/>
</dbReference>
<dbReference type="Proteomes" id="UP001229421">
    <property type="component" value="Unassembled WGS sequence"/>
</dbReference>
<feature type="modified residue" description="4-aspartylphosphate" evidence="4">
    <location>
        <position position="36"/>
    </location>
</feature>
<dbReference type="InterPro" id="IPR011006">
    <property type="entry name" value="CheY-like_superfamily"/>
</dbReference>
<dbReference type="GO" id="GO:0000160">
    <property type="term" value="P:phosphorelay signal transduction system"/>
    <property type="evidence" value="ECO:0007669"/>
    <property type="project" value="UniProtKB-KW"/>
</dbReference>
<sequence>MARSAIVIEVTKCNRAEVALSYLRENKNGFDVVISDVHMPDMDGFKLLEQIGLEMDLPVIVVNEFD</sequence>
<dbReference type="AlphaFoldDB" id="A0AAD8KLK1"/>
<feature type="domain" description="Response regulatory" evidence="5">
    <location>
        <begin position="1"/>
        <end position="66"/>
    </location>
</feature>
<protein>
    <recommendedName>
        <fullName evidence="5">Response regulatory domain-containing protein</fullName>
    </recommendedName>
</protein>
<keyword evidence="7" id="KW-1185">Reference proteome</keyword>
<name>A0AAD8KLK1_TARER</name>
<evidence type="ECO:0000313" key="7">
    <source>
        <dbReference type="Proteomes" id="UP001229421"/>
    </source>
</evidence>
<keyword evidence="1" id="KW-0902">Two-component regulatory system</keyword>